<evidence type="ECO:0000259" key="1">
    <source>
        <dbReference type="Pfam" id="PF01850"/>
    </source>
</evidence>
<dbReference type="InterPro" id="IPR029060">
    <property type="entry name" value="PIN-like_dom_sf"/>
</dbReference>
<dbReference type="OrthoDB" id="9798990at2"/>
<dbReference type="EMBL" id="VLKU01000018">
    <property type="protein sequence ID" value="TWI27941.1"/>
    <property type="molecule type" value="Genomic_DNA"/>
</dbReference>
<dbReference type="PANTHER" id="PTHR36173">
    <property type="entry name" value="RIBONUCLEASE VAPC16-RELATED"/>
    <property type="match status" value="1"/>
</dbReference>
<organism evidence="2 3">
    <name type="scientific">Paracoccus sulfuroxidans</name>
    <dbReference type="NCBI Taxonomy" id="384678"/>
    <lineage>
        <taxon>Bacteria</taxon>
        <taxon>Pseudomonadati</taxon>
        <taxon>Pseudomonadota</taxon>
        <taxon>Alphaproteobacteria</taxon>
        <taxon>Rhodobacterales</taxon>
        <taxon>Paracoccaceae</taxon>
        <taxon>Paracoccus</taxon>
    </lineage>
</organism>
<sequence length="124" mass="13535">MKLLLDTHIVLWALLDDPRLPAPLREAITGAEALYISSVSVWEVSIKAGLGKLEVPRDLFSRALAAGAQPLPITWEHARAVQDLPPHHADPFDRLLIAQAICEGLTLVSVDRMVRGYDVPLLAG</sequence>
<dbReference type="PANTHER" id="PTHR36173:SF2">
    <property type="entry name" value="RIBONUCLEASE VAPC16"/>
    <property type="match status" value="1"/>
</dbReference>
<feature type="domain" description="PIN" evidence="1">
    <location>
        <begin position="4"/>
        <end position="114"/>
    </location>
</feature>
<dbReference type="Pfam" id="PF01850">
    <property type="entry name" value="PIN"/>
    <property type="match status" value="1"/>
</dbReference>
<dbReference type="InterPro" id="IPR041705">
    <property type="entry name" value="PIN_Sll0205"/>
</dbReference>
<gene>
    <name evidence="2" type="ORF">IQ24_03941</name>
</gene>
<comment type="caution">
    <text evidence="2">The sequence shown here is derived from an EMBL/GenBank/DDBJ whole genome shotgun (WGS) entry which is preliminary data.</text>
</comment>
<reference evidence="2 3" key="1">
    <citation type="journal article" date="2015" name="Stand. Genomic Sci.">
        <title>Genomic Encyclopedia of Bacterial and Archaeal Type Strains, Phase III: the genomes of soil and plant-associated and newly described type strains.</title>
        <authorList>
            <person name="Whitman W.B."/>
            <person name="Woyke T."/>
            <person name="Klenk H.P."/>
            <person name="Zhou Y."/>
            <person name="Lilburn T.G."/>
            <person name="Beck B.J."/>
            <person name="De Vos P."/>
            <person name="Vandamme P."/>
            <person name="Eisen J.A."/>
            <person name="Garrity G."/>
            <person name="Hugenholtz P."/>
            <person name="Kyrpides N.C."/>
        </authorList>
    </citation>
    <scope>NUCLEOTIDE SEQUENCE [LARGE SCALE GENOMIC DNA]</scope>
    <source>
        <strain evidence="2 3">CGMCC 1.5364</strain>
    </source>
</reference>
<dbReference type="SUPFAM" id="SSF88723">
    <property type="entry name" value="PIN domain-like"/>
    <property type="match status" value="1"/>
</dbReference>
<evidence type="ECO:0000313" key="3">
    <source>
        <dbReference type="Proteomes" id="UP000316225"/>
    </source>
</evidence>
<dbReference type="InterPro" id="IPR052919">
    <property type="entry name" value="TA_system_RNase"/>
</dbReference>
<dbReference type="CDD" id="cd09872">
    <property type="entry name" value="PIN_Sll0205-like"/>
    <property type="match status" value="1"/>
</dbReference>
<dbReference type="Proteomes" id="UP000316225">
    <property type="component" value="Unassembled WGS sequence"/>
</dbReference>
<accession>A0A562N7R8</accession>
<protein>
    <submittedName>
        <fullName evidence="2">PIN domain nuclease of toxin-antitoxin system</fullName>
    </submittedName>
</protein>
<dbReference type="RefSeq" id="WP_145400079.1">
    <property type="nucleotide sequence ID" value="NZ_VLKU01000018.1"/>
</dbReference>
<name>A0A562N7R8_9RHOB</name>
<proteinExistence type="predicted"/>
<evidence type="ECO:0000313" key="2">
    <source>
        <dbReference type="EMBL" id="TWI27941.1"/>
    </source>
</evidence>
<keyword evidence="3" id="KW-1185">Reference proteome</keyword>
<dbReference type="AlphaFoldDB" id="A0A562N7R8"/>
<dbReference type="InterPro" id="IPR002716">
    <property type="entry name" value="PIN_dom"/>
</dbReference>
<dbReference type="Gene3D" id="3.40.50.1010">
    <property type="entry name" value="5'-nuclease"/>
    <property type="match status" value="1"/>
</dbReference>